<protein>
    <recommendedName>
        <fullName evidence="4">Permease</fullName>
    </recommendedName>
</protein>
<gene>
    <name evidence="2" type="ORF">FE251_14080</name>
</gene>
<evidence type="ECO:0000313" key="3">
    <source>
        <dbReference type="Proteomes" id="UP000313948"/>
    </source>
</evidence>
<feature type="transmembrane region" description="Helical" evidence="1">
    <location>
        <begin position="132"/>
        <end position="152"/>
    </location>
</feature>
<evidence type="ECO:0008006" key="4">
    <source>
        <dbReference type="Google" id="ProtNLM"/>
    </source>
</evidence>
<sequence length="240" mass="23318">MGGSTRGVVTAALTAVLAVSAMWHWPMVVVVALSIVVLAGGWPRLLDLPVITGPGVVIALSGLASLAVVTLTGSVDAVTIVVGLAVAAAFVQEMLRRDGRPRLVESVAGTVAGSVVAASAALWPALGDGRPATAVVVTAAAALAAGATCTALPLRPQLVAPLAMVVAGGAGLLAGALLPYVGTLVAGATGLVAGILTSTVHVVLGRFPAATRPLPALAGAVLPLMLAGAPTFMLGSIITG</sequence>
<evidence type="ECO:0000256" key="1">
    <source>
        <dbReference type="SAM" id="Phobius"/>
    </source>
</evidence>
<proteinExistence type="predicted"/>
<keyword evidence="1" id="KW-0812">Transmembrane</keyword>
<accession>A0ABX5VRU5</accession>
<dbReference type="Proteomes" id="UP000313948">
    <property type="component" value="Chromosome"/>
</dbReference>
<feature type="transmembrane region" description="Helical" evidence="1">
    <location>
        <begin position="159"/>
        <end position="178"/>
    </location>
</feature>
<keyword evidence="1" id="KW-1133">Transmembrane helix</keyword>
<name>A0ABX5VRU5_9MICO</name>
<reference evidence="2 3" key="1">
    <citation type="submission" date="2019-05" db="EMBL/GenBank/DDBJ databases">
        <title>Georgenia *** sp. nov., and Georgenia *** sp. nov., isolated from the intestinal contents of plateau pika (Ochotona curzoniae) in the Qinghai-Tibet plateau of China.</title>
        <authorList>
            <person name="Tian Z."/>
        </authorList>
    </citation>
    <scope>NUCLEOTIDE SEQUENCE [LARGE SCALE GENOMIC DNA]</scope>
    <source>
        <strain evidence="2 3">Z294</strain>
    </source>
</reference>
<dbReference type="EMBL" id="CP040899">
    <property type="protein sequence ID" value="QDB80381.1"/>
    <property type="molecule type" value="Genomic_DNA"/>
</dbReference>
<organism evidence="2 3">
    <name type="scientific">Georgenia wutianyii</name>
    <dbReference type="NCBI Taxonomy" id="2585135"/>
    <lineage>
        <taxon>Bacteria</taxon>
        <taxon>Bacillati</taxon>
        <taxon>Actinomycetota</taxon>
        <taxon>Actinomycetes</taxon>
        <taxon>Micrococcales</taxon>
        <taxon>Bogoriellaceae</taxon>
        <taxon>Georgenia</taxon>
    </lineage>
</organism>
<feature type="transmembrane region" description="Helical" evidence="1">
    <location>
        <begin position="12"/>
        <end position="38"/>
    </location>
</feature>
<evidence type="ECO:0000313" key="2">
    <source>
        <dbReference type="EMBL" id="QDB80381.1"/>
    </source>
</evidence>
<feature type="transmembrane region" description="Helical" evidence="1">
    <location>
        <begin position="184"/>
        <end position="204"/>
    </location>
</feature>
<feature type="transmembrane region" description="Helical" evidence="1">
    <location>
        <begin position="216"/>
        <end position="238"/>
    </location>
</feature>
<feature type="transmembrane region" description="Helical" evidence="1">
    <location>
        <begin position="107"/>
        <end position="126"/>
    </location>
</feature>
<keyword evidence="1" id="KW-0472">Membrane</keyword>
<feature type="transmembrane region" description="Helical" evidence="1">
    <location>
        <begin position="50"/>
        <end position="71"/>
    </location>
</feature>
<keyword evidence="3" id="KW-1185">Reference proteome</keyword>
<dbReference type="RefSeq" id="WP_139073353.1">
    <property type="nucleotide sequence ID" value="NZ_CP040899.1"/>
</dbReference>